<dbReference type="NCBIfam" id="NF045808">
    <property type="entry name" value="PT-DNA_restrict"/>
    <property type="match status" value="1"/>
</dbReference>
<evidence type="ECO:0000259" key="1">
    <source>
        <dbReference type="Pfam" id="PF13391"/>
    </source>
</evidence>
<gene>
    <name evidence="3" type="ORF">Mal52_59110</name>
</gene>
<organism evidence="3 4">
    <name type="scientific">Symmachiella dynata</name>
    <dbReference type="NCBI Taxonomy" id="2527995"/>
    <lineage>
        <taxon>Bacteria</taxon>
        <taxon>Pseudomonadati</taxon>
        <taxon>Planctomycetota</taxon>
        <taxon>Planctomycetia</taxon>
        <taxon>Planctomycetales</taxon>
        <taxon>Planctomycetaceae</taxon>
        <taxon>Symmachiella</taxon>
    </lineage>
</organism>
<dbReference type="RefSeq" id="WP_145380210.1">
    <property type="nucleotide sequence ID" value="NZ_CP036276.1"/>
</dbReference>
<dbReference type="CDD" id="cd00085">
    <property type="entry name" value="HNHc"/>
    <property type="match status" value="1"/>
</dbReference>
<name>A0A517ZY24_9PLAN</name>
<dbReference type="InterPro" id="IPR058813">
    <property type="entry name" value="DNA-SBD_ScoMcrA"/>
</dbReference>
<evidence type="ECO:0000259" key="2">
    <source>
        <dbReference type="Pfam" id="PF26340"/>
    </source>
</evidence>
<evidence type="ECO:0000313" key="4">
    <source>
        <dbReference type="Proteomes" id="UP000319383"/>
    </source>
</evidence>
<dbReference type="PIRSF" id="PIRSF030850">
    <property type="entry name" value="UCP030850"/>
    <property type="match status" value="1"/>
</dbReference>
<accession>A0A517ZY24</accession>
<dbReference type="Pfam" id="PF13391">
    <property type="entry name" value="HNH_2"/>
    <property type="match status" value="1"/>
</dbReference>
<dbReference type="Proteomes" id="UP000319383">
    <property type="component" value="Chromosome"/>
</dbReference>
<dbReference type="AlphaFoldDB" id="A0A517ZY24"/>
<sequence>MTQQAVLAKFDSLNVWKKGDQRAPHKPLLVLYALARWQQGEPNISFETAAPVLTELLQEFGPDRKTYHPELPFFHLQSDGVWKMTMDGEPIPRKGAQNFTRGELLKHHSIGCFSDDVQAALKRNPELAVEIATTILEGHFPESYHPEILAAVGFDAESRSISKRRPRDPRFRDRILTAYEYRCAICGFDVRLGSQSIALEAAHIKWHQAGGPDMEMNGIALCALHHKVFDLGAFTINRELMIVVSERANGSTGLEENLLRFHGSDLRAPQRPEFVPRGEFTEWHGKEVFKGRPRWLQA</sequence>
<evidence type="ECO:0000313" key="3">
    <source>
        <dbReference type="EMBL" id="QDU47382.1"/>
    </source>
</evidence>
<dbReference type="InterPro" id="IPR011396">
    <property type="entry name" value="PT_DNA_restrict"/>
</dbReference>
<dbReference type="InterPro" id="IPR003615">
    <property type="entry name" value="HNH_nuc"/>
</dbReference>
<dbReference type="Pfam" id="PF26340">
    <property type="entry name" value="DNA-SBD_ScoMcrA"/>
    <property type="match status" value="1"/>
</dbReference>
<reference evidence="3 4" key="1">
    <citation type="submission" date="2019-02" db="EMBL/GenBank/DDBJ databases">
        <title>Deep-cultivation of Planctomycetes and their phenomic and genomic characterization uncovers novel biology.</title>
        <authorList>
            <person name="Wiegand S."/>
            <person name="Jogler M."/>
            <person name="Boedeker C."/>
            <person name="Pinto D."/>
            <person name="Vollmers J."/>
            <person name="Rivas-Marin E."/>
            <person name="Kohn T."/>
            <person name="Peeters S.H."/>
            <person name="Heuer A."/>
            <person name="Rast P."/>
            <person name="Oberbeckmann S."/>
            <person name="Bunk B."/>
            <person name="Jeske O."/>
            <person name="Meyerdierks A."/>
            <person name="Storesund J.E."/>
            <person name="Kallscheuer N."/>
            <person name="Luecker S."/>
            <person name="Lage O.M."/>
            <person name="Pohl T."/>
            <person name="Merkel B.J."/>
            <person name="Hornburger P."/>
            <person name="Mueller R.-W."/>
            <person name="Bruemmer F."/>
            <person name="Labrenz M."/>
            <person name="Spormann A.M."/>
            <person name="Op den Camp H."/>
            <person name="Overmann J."/>
            <person name="Amann R."/>
            <person name="Jetten M.S.M."/>
            <person name="Mascher T."/>
            <person name="Medema M.H."/>
            <person name="Devos D.P."/>
            <person name="Kaster A.-K."/>
            <person name="Ovreas L."/>
            <person name="Rohde M."/>
            <person name="Galperin M.Y."/>
            <person name="Jogler C."/>
        </authorList>
    </citation>
    <scope>NUCLEOTIDE SEQUENCE [LARGE SCALE GENOMIC DNA]</scope>
    <source>
        <strain evidence="3 4">Mal52</strain>
    </source>
</reference>
<protein>
    <submittedName>
        <fullName evidence="3">Uncharacterized protein</fullName>
    </submittedName>
</protein>
<dbReference type="EMBL" id="CP036276">
    <property type="protein sequence ID" value="QDU47382.1"/>
    <property type="molecule type" value="Genomic_DNA"/>
</dbReference>
<dbReference type="KEGG" id="sdyn:Mal52_59110"/>
<keyword evidence="4" id="KW-1185">Reference proteome</keyword>
<feature type="domain" description="HNH nuclease" evidence="1">
    <location>
        <begin position="183"/>
        <end position="237"/>
    </location>
</feature>
<proteinExistence type="predicted"/>
<feature type="domain" description="ScoMcrA-like DNA sulfur-binding" evidence="2">
    <location>
        <begin position="4"/>
        <end position="156"/>
    </location>
</feature>